<evidence type="ECO:0000313" key="2">
    <source>
        <dbReference type="Proteomes" id="UP000776700"/>
    </source>
</evidence>
<dbReference type="AlphaFoldDB" id="A0A921N104"/>
<protein>
    <submittedName>
        <fullName evidence="1">Uncharacterized protein</fullName>
    </submittedName>
</protein>
<sequence>MSNFRKNFRDNVVAPYNKYNLSQEKLGEIIDTNKNKKTCTVSYKNVDGIKVITSDVPVKSYLSATIGGFPKKGDFVEIQEVGKSVRIISVIEKNQIVEAEQTTGDIYSNGASFSGNLGI</sequence>
<comment type="caution">
    <text evidence="1">The sequence shown here is derived from an EMBL/GenBank/DDBJ whole genome shotgun (WGS) entry which is preliminary data.</text>
</comment>
<reference evidence="1" key="1">
    <citation type="journal article" date="2021" name="PeerJ">
        <title>Extensive microbial diversity within the chicken gut microbiome revealed by metagenomics and culture.</title>
        <authorList>
            <person name="Gilroy R."/>
            <person name="Ravi A."/>
            <person name="Getino M."/>
            <person name="Pursley I."/>
            <person name="Horton D.L."/>
            <person name="Alikhan N.F."/>
            <person name="Baker D."/>
            <person name="Gharbi K."/>
            <person name="Hall N."/>
            <person name="Watson M."/>
            <person name="Adriaenssens E.M."/>
            <person name="Foster-Nyarko E."/>
            <person name="Jarju S."/>
            <person name="Secka A."/>
            <person name="Antonio M."/>
            <person name="Oren A."/>
            <person name="Chaudhuri R.R."/>
            <person name="La Ragione R."/>
            <person name="Hildebrand F."/>
            <person name="Pallen M.J."/>
        </authorList>
    </citation>
    <scope>NUCLEOTIDE SEQUENCE</scope>
    <source>
        <strain evidence="1">1277</strain>
    </source>
</reference>
<evidence type="ECO:0000313" key="1">
    <source>
        <dbReference type="EMBL" id="HJG96380.1"/>
    </source>
</evidence>
<reference evidence="1" key="2">
    <citation type="submission" date="2021-09" db="EMBL/GenBank/DDBJ databases">
        <authorList>
            <person name="Gilroy R."/>
        </authorList>
    </citation>
    <scope>NUCLEOTIDE SEQUENCE</scope>
    <source>
        <strain evidence="1">1277</strain>
    </source>
</reference>
<organism evidence="1 2">
    <name type="scientific">Romboutsia timonensis</name>
    <dbReference type="NCBI Taxonomy" id="1776391"/>
    <lineage>
        <taxon>Bacteria</taxon>
        <taxon>Bacillati</taxon>
        <taxon>Bacillota</taxon>
        <taxon>Clostridia</taxon>
        <taxon>Peptostreptococcales</taxon>
        <taxon>Peptostreptococcaceae</taxon>
        <taxon>Romboutsia</taxon>
    </lineage>
</organism>
<dbReference type="Proteomes" id="UP000776700">
    <property type="component" value="Unassembled WGS sequence"/>
</dbReference>
<proteinExistence type="predicted"/>
<dbReference type="EMBL" id="DYUB01000155">
    <property type="protein sequence ID" value="HJG96380.1"/>
    <property type="molecule type" value="Genomic_DNA"/>
</dbReference>
<accession>A0A921N104</accession>
<gene>
    <name evidence="1" type="ORF">K8V90_04670</name>
</gene>
<name>A0A921N104_9FIRM</name>